<organism evidence="1 2">
    <name type="scientific">Araneus ventricosus</name>
    <name type="common">Orbweaver spider</name>
    <name type="synonym">Epeira ventricosa</name>
    <dbReference type="NCBI Taxonomy" id="182803"/>
    <lineage>
        <taxon>Eukaryota</taxon>
        <taxon>Metazoa</taxon>
        <taxon>Ecdysozoa</taxon>
        <taxon>Arthropoda</taxon>
        <taxon>Chelicerata</taxon>
        <taxon>Arachnida</taxon>
        <taxon>Araneae</taxon>
        <taxon>Araneomorphae</taxon>
        <taxon>Entelegynae</taxon>
        <taxon>Araneoidea</taxon>
        <taxon>Araneidae</taxon>
        <taxon>Araneus</taxon>
    </lineage>
</organism>
<evidence type="ECO:0000313" key="2">
    <source>
        <dbReference type="Proteomes" id="UP000499080"/>
    </source>
</evidence>
<keyword evidence="2" id="KW-1185">Reference proteome</keyword>
<dbReference type="EMBL" id="BGPR01000076">
    <property type="protein sequence ID" value="GBL91075.1"/>
    <property type="molecule type" value="Genomic_DNA"/>
</dbReference>
<protein>
    <submittedName>
        <fullName evidence="1">Uncharacterized protein</fullName>
    </submittedName>
</protein>
<sequence>MSSGLSFRAIAVDKAKHTHISVKLGIHEKASYDICPKTFFKPILVEKLGKAFMDVPNFVFRHGSKSQNYTHPILLFPHTGNSNFISTLVARLRCMQILCFAATLASRSQIGIGELSFGF</sequence>
<dbReference type="AlphaFoldDB" id="A0A4Y2BI52"/>
<accession>A0A4Y2BI52</accession>
<gene>
    <name evidence="1" type="ORF">AVEN_184449_1</name>
</gene>
<proteinExistence type="predicted"/>
<comment type="caution">
    <text evidence="1">The sequence shown here is derived from an EMBL/GenBank/DDBJ whole genome shotgun (WGS) entry which is preliminary data.</text>
</comment>
<name>A0A4Y2BI52_ARAVE</name>
<evidence type="ECO:0000313" key="1">
    <source>
        <dbReference type="EMBL" id="GBL91075.1"/>
    </source>
</evidence>
<reference evidence="1 2" key="1">
    <citation type="journal article" date="2019" name="Sci. Rep.">
        <title>Orb-weaving spider Araneus ventricosus genome elucidates the spidroin gene catalogue.</title>
        <authorList>
            <person name="Kono N."/>
            <person name="Nakamura H."/>
            <person name="Ohtoshi R."/>
            <person name="Moran D.A.P."/>
            <person name="Shinohara A."/>
            <person name="Yoshida Y."/>
            <person name="Fujiwara M."/>
            <person name="Mori M."/>
            <person name="Tomita M."/>
            <person name="Arakawa K."/>
        </authorList>
    </citation>
    <scope>NUCLEOTIDE SEQUENCE [LARGE SCALE GENOMIC DNA]</scope>
</reference>
<dbReference type="Proteomes" id="UP000499080">
    <property type="component" value="Unassembled WGS sequence"/>
</dbReference>